<keyword evidence="3" id="KW-1185">Reference proteome</keyword>
<protein>
    <submittedName>
        <fullName evidence="2">Uncharacterized protein</fullName>
    </submittedName>
</protein>
<comment type="caution">
    <text evidence="2">The sequence shown here is derived from an EMBL/GenBank/DDBJ whole genome shotgun (WGS) entry which is preliminary data.</text>
</comment>
<dbReference type="EMBL" id="BQKI01000090">
    <property type="protein sequence ID" value="GJN36723.1"/>
    <property type="molecule type" value="Genomic_DNA"/>
</dbReference>
<proteinExistence type="predicted"/>
<feature type="compositionally biased region" description="Acidic residues" evidence="1">
    <location>
        <begin position="7"/>
        <end position="18"/>
    </location>
</feature>
<reference evidence="2" key="2">
    <citation type="submission" date="2021-12" db="EMBL/GenBank/DDBJ databases">
        <title>Resequencing data analysis of finger millet.</title>
        <authorList>
            <person name="Hatakeyama M."/>
            <person name="Aluri S."/>
            <person name="Balachadran M.T."/>
            <person name="Sivarajan S.R."/>
            <person name="Poveda L."/>
            <person name="Shimizu-Inatsugi R."/>
            <person name="Schlapbach R."/>
            <person name="Sreeman S.M."/>
            <person name="Shimizu K.K."/>
        </authorList>
    </citation>
    <scope>NUCLEOTIDE SEQUENCE</scope>
</reference>
<evidence type="ECO:0000313" key="3">
    <source>
        <dbReference type="Proteomes" id="UP001054889"/>
    </source>
</evidence>
<sequence length="71" mass="7829">MAREVGDEVDATDGEEATTEMLSAGQLLGSFADLSEVVTSRRRARRCGRGSRRCRHRCSAVRLPLPLSRKP</sequence>
<evidence type="ECO:0000313" key="2">
    <source>
        <dbReference type="EMBL" id="GJN36723.1"/>
    </source>
</evidence>
<dbReference type="Proteomes" id="UP001054889">
    <property type="component" value="Unassembled WGS sequence"/>
</dbReference>
<feature type="region of interest" description="Disordered" evidence="1">
    <location>
        <begin position="1"/>
        <end position="20"/>
    </location>
</feature>
<dbReference type="AlphaFoldDB" id="A0AAV5FPE1"/>
<evidence type="ECO:0000256" key="1">
    <source>
        <dbReference type="SAM" id="MobiDB-lite"/>
    </source>
</evidence>
<name>A0AAV5FPE1_ELECO</name>
<organism evidence="2 3">
    <name type="scientific">Eleusine coracana subsp. coracana</name>
    <dbReference type="NCBI Taxonomy" id="191504"/>
    <lineage>
        <taxon>Eukaryota</taxon>
        <taxon>Viridiplantae</taxon>
        <taxon>Streptophyta</taxon>
        <taxon>Embryophyta</taxon>
        <taxon>Tracheophyta</taxon>
        <taxon>Spermatophyta</taxon>
        <taxon>Magnoliopsida</taxon>
        <taxon>Liliopsida</taxon>
        <taxon>Poales</taxon>
        <taxon>Poaceae</taxon>
        <taxon>PACMAD clade</taxon>
        <taxon>Chloridoideae</taxon>
        <taxon>Cynodonteae</taxon>
        <taxon>Eleusininae</taxon>
        <taxon>Eleusine</taxon>
    </lineage>
</organism>
<accession>A0AAV5FPE1</accession>
<gene>
    <name evidence="2" type="primary">gb25613</name>
    <name evidence="2" type="ORF">PR202_gb25613</name>
</gene>
<reference evidence="2" key="1">
    <citation type="journal article" date="2018" name="DNA Res.">
        <title>Multiple hybrid de novo genome assembly of finger millet, an orphan allotetraploid crop.</title>
        <authorList>
            <person name="Hatakeyama M."/>
            <person name="Aluri S."/>
            <person name="Balachadran M.T."/>
            <person name="Sivarajan S.R."/>
            <person name="Patrignani A."/>
            <person name="Gruter S."/>
            <person name="Poveda L."/>
            <person name="Shimizu-Inatsugi R."/>
            <person name="Baeten J."/>
            <person name="Francoijs K.J."/>
            <person name="Nataraja K.N."/>
            <person name="Reddy Y.A.N."/>
            <person name="Phadnis S."/>
            <person name="Ravikumar R.L."/>
            <person name="Schlapbach R."/>
            <person name="Sreeman S.M."/>
            <person name="Shimizu K.K."/>
        </authorList>
    </citation>
    <scope>NUCLEOTIDE SEQUENCE</scope>
</reference>